<accession>A0A074S4P4</accession>
<dbReference type="OrthoDB" id="3224099at2759"/>
<dbReference type="EMBL" id="AZST01000034">
    <property type="protein sequence ID" value="KEP54204.1"/>
    <property type="molecule type" value="Genomic_DNA"/>
</dbReference>
<reference evidence="1 2" key="1">
    <citation type="submission" date="2013-12" db="EMBL/GenBank/DDBJ databases">
        <authorList>
            <person name="Cubeta M."/>
            <person name="Pakala S."/>
            <person name="Fedorova N."/>
            <person name="Thomas E."/>
            <person name="Dean R."/>
            <person name="Jabaji S."/>
            <person name="Neate S."/>
            <person name="Toda T."/>
            <person name="Tavantzis S."/>
            <person name="Vilgalys R."/>
            <person name="Bharathan N."/>
            <person name="Pakala S."/>
            <person name="Losada L.S."/>
            <person name="Zafar N."/>
            <person name="Nierman W."/>
        </authorList>
    </citation>
    <scope>NUCLEOTIDE SEQUENCE [LARGE SCALE GENOMIC DNA]</scope>
    <source>
        <strain evidence="1 2">123E</strain>
    </source>
</reference>
<comment type="caution">
    <text evidence="1">The sequence shown here is derived from an EMBL/GenBank/DDBJ whole genome shotgun (WGS) entry which is preliminary data.</text>
</comment>
<dbReference type="AlphaFoldDB" id="A0A074S4P4"/>
<protein>
    <submittedName>
        <fullName evidence="1">Uncharacterized protein</fullName>
    </submittedName>
</protein>
<dbReference type="Proteomes" id="UP000027456">
    <property type="component" value="Unassembled WGS sequence"/>
</dbReference>
<gene>
    <name evidence="1" type="ORF">V565_020090</name>
</gene>
<proteinExistence type="predicted"/>
<dbReference type="HOGENOM" id="CLU_1890824_0_0_1"/>
<evidence type="ECO:0000313" key="2">
    <source>
        <dbReference type="Proteomes" id="UP000027456"/>
    </source>
</evidence>
<evidence type="ECO:0000313" key="1">
    <source>
        <dbReference type="EMBL" id="KEP54204.1"/>
    </source>
</evidence>
<name>A0A074S4P4_9AGAM</name>
<feature type="non-terminal residue" evidence="1">
    <location>
        <position position="135"/>
    </location>
</feature>
<organism evidence="1 2">
    <name type="scientific">Rhizoctonia solani 123E</name>
    <dbReference type="NCBI Taxonomy" id="1423351"/>
    <lineage>
        <taxon>Eukaryota</taxon>
        <taxon>Fungi</taxon>
        <taxon>Dikarya</taxon>
        <taxon>Basidiomycota</taxon>
        <taxon>Agaricomycotina</taxon>
        <taxon>Agaricomycetes</taxon>
        <taxon>Cantharellales</taxon>
        <taxon>Ceratobasidiaceae</taxon>
        <taxon>Rhizoctonia</taxon>
    </lineage>
</organism>
<keyword evidence="2" id="KW-1185">Reference proteome</keyword>
<sequence length="135" mass="14974">MGAISWNMAQVHDSLASPQVIAPRTPPDIFFCIAKCLLAMGRTHDLAMFSLLQRDLSPTIQAILFSHVTLSDFRRCHSLTLALRFGKATLRPLVRRITATLDTEPRVQGQLFLARDVTDLYTLCPMLSHIVLAGG</sequence>